<keyword evidence="5" id="KW-1185">Reference proteome</keyword>
<dbReference type="PROSITE" id="PS51444">
    <property type="entry name" value="FH2"/>
    <property type="match status" value="1"/>
</dbReference>
<dbReference type="InterPro" id="IPR015425">
    <property type="entry name" value="FH2_Formin"/>
</dbReference>
<feature type="coiled-coil region" evidence="1">
    <location>
        <begin position="371"/>
        <end position="398"/>
    </location>
</feature>
<feature type="compositionally biased region" description="Polar residues" evidence="2">
    <location>
        <begin position="838"/>
        <end position="853"/>
    </location>
</feature>
<evidence type="ECO:0000313" key="5">
    <source>
        <dbReference type="Proteomes" id="UP000790347"/>
    </source>
</evidence>
<feature type="region of interest" description="Disordered" evidence="2">
    <location>
        <begin position="776"/>
        <end position="804"/>
    </location>
</feature>
<feature type="compositionally biased region" description="Low complexity" evidence="2">
    <location>
        <begin position="779"/>
        <end position="792"/>
    </location>
</feature>
<organism evidence="4 5">
    <name type="scientific">Dermatophagoides farinae</name>
    <name type="common">American house dust mite</name>
    <dbReference type="NCBI Taxonomy" id="6954"/>
    <lineage>
        <taxon>Eukaryota</taxon>
        <taxon>Metazoa</taxon>
        <taxon>Ecdysozoa</taxon>
        <taxon>Arthropoda</taxon>
        <taxon>Chelicerata</taxon>
        <taxon>Arachnida</taxon>
        <taxon>Acari</taxon>
        <taxon>Acariformes</taxon>
        <taxon>Sarcoptiformes</taxon>
        <taxon>Astigmata</taxon>
        <taxon>Psoroptidia</taxon>
        <taxon>Analgoidea</taxon>
        <taxon>Pyroglyphidae</taxon>
        <taxon>Dermatophagoidinae</taxon>
        <taxon>Dermatophagoides</taxon>
    </lineage>
</organism>
<proteinExistence type="predicted"/>
<feature type="region of interest" description="Disordered" evidence="2">
    <location>
        <begin position="838"/>
        <end position="862"/>
    </location>
</feature>
<feature type="region of interest" description="Disordered" evidence="2">
    <location>
        <begin position="656"/>
        <end position="679"/>
    </location>
</feature>
<accession>A0A922I2P7</accession>
<protein>
    <submittedName>
        <fullName evidence="4">FH2 domain-containing protein 1</fullName>
    </submittedName>
</protein>
<feature type="domain" description="FH2" evidence="3">
    <location>
        <begin position="6"/>
        <end position="498"/>
    </location>
</feature>
<dbReference type="PANTHER" id="PTHR46345">
    <property type="entry name" value="INVERTED FORMIN-2"/>
    <property type="match status" value="1"/>
</dbReference>
<dbReference type="Pfam" id="PF02181">
    <property type="entry name" value="FH2"/>
    <property type="match status" value="1"/>
</dbReference>
<comment type="caution">
    <text evidence="4">The sequence shown here is derived from an EMBL/GenBank/DDBJ whole genome shotgun (WGS) entry which is preliminary data.</text>
</comment>
<feature type="region of interest" description="Disordered" evidence="2">
    <location>
        <begin position="114"/>
        <end position="138"/>
    </location>
</feature>
<feature type="compositionally biased region" description="Polar residues" evidence="2">
    <location>
        <begin position="114"/>
        <end position="126"/>
    </location>
</feature>
<evidence type="ECO:0000256" key="2">
    <source>
        <dbReference type="SAM" id="MobiDB-lite"/>
    </source>
</evidence>
<dbReference type="SMART" id="SM00498">
    <property type="entry name" value="FH2"/>
    <property type="match status" value="1"/>
</dbReference>
<dbReference type="Gene3D" id="1.20.58.2220">
    <property type="entry name" value="Formin, FH2 domain"/>
    <property type="match status" value="1"/>
</dbReference>
<dbReference type="AlphaFoldDB" id="A0A922I2P7"/>
<dbReference type="PANTHER" id="PTHR46345:SF8">
    <property type="entry name" value="FORMIN 3, ISOFORM B"/>
    <property type="match status" value="1"/>
</dbReference>
<evidence type="ECO:0000313" key="4">
    <source>
        <dbReference type="EMBL" id="KAH9517433.1"/>
    </source>
</evidence>
<dbReference type="Proteomes" id="UP000790347">
    <property type="component" value="Unassembled WGS sequence"/>
</dbReference>
<gene>
    <name evidence="4" type="primary">FHDC1</name>
    <name evidence="4" type="ORF">DERF_008109</name>
</gene>
<dbReference type="InterPro" id="IPR042201">
    <property type="entry name" value="FH2_Formin_sf"/>
</dbReference>
<reference evidence="4" key="1">
    <citation type="submission" date="2013-05" db="EMBL/GenBank/DDBJ databases">
        <authorList>
            <person name="Yim A.K.Y."/>
            <person name="Chan T.F."/>
            <person name="Ji K.M."/>
            <person name="Liu X.Y."/>
            <person name="Zhou J.W."/>
            <person name="Li R.Q."/>
            <person name="Yang K.Y."/>
            <person name="Li J."/>
            <person name="Li M."/>
            <person name="Law P.T.W."/>
            <person name="Wu Y.L."/>
            <person name="Cai Z.L."/>
            <person name="Qin H."/>
            <person name="Bao Y."/>
            <person name="Leung R.K.K."/>
            <person name="Ng P.K.S."/>
            <person name="Zou J."/>
            <person name="Zhong X.J."/>
            <person name="Ran P.X."/>
            <person name="Zhong N.S."/>
            <person name="Liu Z.G."/>
            <person name="Tsui S.K.W."/>
        </authorList>
    </citation>
    <scope>NUCLEOTIDE SEQUENCE</scope>
    <source>
        <strain evidence="4">Derf</strain>
        <tissue evidence="4">Whole organism</tissue>
    </source>
</reference>
<sequence length="895" mass="100466">MIQVTDLLPQKPRLKMKTINWTKISKTSITSDNTTNVWQMIGEKLVNTSGKKESDDQICPISSSKSVDDDLIVDFDELEELFCLPCITHNNSTGAQQSLPSNGGHCLQPQNSCTSSASNSCPNSPRCSRRHSATSHHSMNLDTASLSDHSMMDDGSEQQHYSIDSTTINLDMPLAPILDSKRSLSVNIFLKQYKGSGLDQVINLIATNDHQQIGLERLRSLKHLLPDETEMTALRQIDPMDRDRLPLAERFLIKLIEINHYRLKIDFMLLREEYDANIPMLERSTRCISEAAKELMQSDKLRQMLTLVLVSGNFLNFGGYAGNAIGFKMMSLLKLAEIRSNKPGLYLIHYVAMQAEKKGLNSFYDELPTLIEASKISNDNLKAEVKSLSEKIAAIKSKLSLNKPNADGDHRLFEKIGQFLTISEHTINRLKTVTELDMEKLRKNVADFFCDDIAQFKLEQCFQIFVAFVQRFKMAIEENRKRNENRQKIRARQQKQHCTDNSFTSLIETIGNGQSLSCQNDKTMFRSHDPANLVAGSDSTKFCSSLKRRHSRPCSQDMSNVDSPAKQDLVEFLKSTAHNDQCNGTNIDGNLFGTQFRRIGSGRRSLRGTSNNNDCSDNERERVIVPSLQYNQDPEPLIDSTSTTISAFNRFSPLRRTIKNQSKEDSDSLSNTDMTPPKITIEECNTNSESIKSSSYSKESANSKSNRNFLFEFRKKPLLNQYIQQLTAIISPSKYIENNDALHKVFENQSKNGSVSNQSPTTESANIIISTVAKERPSSLKASSSSSSGISSEQRRSFSFTSKPTNRMDKSFVIKGNNANNKSNHAIVVPVQKMEKNINGSSLPHQSNTSSPNLDHKSPSPKLKSLTKEIAVEHHHIGDGKLINLKKSSSPSFIH</sequence>
<reference evidence="4" key="2">
    <citation type="journal article" date="2022" name="Res Sq">
        <title>Comparative Genomics Reveals Insights into the Divergent Evolution of Astigmatic Mites and Household Pest Adaptations.</title>
        <authorList>
            <person name="Xiong Q."/>
            <person name="Wan A.T.-Y."/>
            <person name="Liu X.-Y."/>
            <person name="Fung C.S.-H."/>
            <person name="Xiao X."/>
            <person name="Malainual N."/>
            <person name="Hou J."/>
            <person name="Wang L."/>
            <person name="Wang M."/>
            <person name="Yang K."/>
            <person name="Cui Y."/>
            <person name="Leung E."/>
            <person name="Nong W."/>
            <person name="Shin S.-K."/>
            <person name="Au S."/>
            <person name="Jeong K.Y."/>
            <person name="Chew F.T."/>
            <person name="Hui J."/>
            <person name="Leung T.F."/>
            <person name="Tungtrongchitr A."/>
            <person name="Zhong N."/>
            <person name="Liu Z."/>
            <person name="Tsui S."/>
        </authorList>
    </citation>
    <scope>NUCLEOTIDE SEQUENCE</scope>
    <source>
        <strain evidence="4">Derf</strain>
        <tissue evidence="4">Whole organism</tissue>
    </source>
</reference>
<name>A0A922I2P7_DERFA</name>
<dbReference type="EMBL" id="ASGP02000003">
    <property type="protein sequence ID" value="KAH9517433.1"/>
    <property type="molecule type" value="Genomic_DNA"/>
</dbReference>
<evidence type="ECO:0000256" key="1">
    <source>
        <dbReference type="SAM" id="Coils"/>
    </source>
</evidence>
<keyword evidence="1" id="KW-0175">Coiled coil</keyword>
<evidence type="ECO:0000259" key="3">
    <source>
        <dbReference type="PROSITE" id="PS51444"/>
    </source>
</evidence>
<dbReference type="SUPFAM" id="SSF101447">
    <property type="entry name" value="Formin homology 2 domain (FH2 domain)"/>
    <property type="match status" value="1"/>
</dbReference>